<dbReference type="RefSeq" id="WP_109641215.1">
    <property type="nucleotide sequence ID" value="NZ_QGHB01000016.1"/>
</dbReference>
<sequence>MSTFYVPGQFRNECEIAIRAFQAVSRMLDLGQVDAADTYMSQVMKLEGERIYETVLAMVAASRQIPPKDVSRP</sequence>
<protein>
    <submittedName>
        <fullName evidence="1">Uncharacterized protein</fullName>
    </submittedName>
</protein>
<name>A0A316HM02_9PSEU</name>
<reference evidence="1 2" key="1">
    <citation type="submission" date="2018-05" db="EMBL/GenBank/DDBJ databases">
        <title>Genomic Encyclopedia of Type Strains, Phase IV (KMG-IV): sequencing the most valuable type-strain genomes for metagenomic binning, comparative biology and taxonomic classification.</title>
        <authorList>
            <person name="Goeker M."/>
        </authorList>
    </citation>
    <scope>NUCLEOTIDE SEQUENCE [LARGE SCALE GENOMIC DNA]</scope>
    <source>
        <strain evidence="1 2">DSM 45480</strain>
    </source>
</reference>
<dbReference type="EMBL" id="QGHB01000016">
    <property type="protein sequence ID" value="PWK81745.1"/>
    <property type="molecule type" value="Genomic_DNA"/>
</dbReference>
<accession>A0A316HM02</accession>
<dbReference type="AlphaFoldDB" id="A0A316HM02"/>
<dbReference type="Proteomes" id="UP000246005">
    <property type="component" value="Unassembled WGS sequence"/>
</dbReference>
<gene>
    <name evidence="1" type="ORF">C8D88_116157</name>
</gene>
<proteinExistence type="predicted"/>
<comment type="caution">
    <text evidence="1">The sequence shown here is derived from an EMBL/GenBank/DDBJ whole genome shotgun (WGS) entry which is preliminary data.</text>
</comment>
<evidence type="ECO:0000313" key="1">
    <source>
        <dbReference type="EMBL" id="PWK81745.1"/>
    </source>
</evidence>
<evidence type="ECO:0000313" key="2">
    <source>
        <dbReference type="Proteomes" id="UP000246005"/>
    </source>
</evidence>
<organism evidence="1 2">
    <name type="scientific">Lentzea atacamensis</name>
    <dbReference type="NCBI Taxonomy" id="531938"/>
    <lineage>
        <taxon>Bacteria</taxon>
        <taxon>Bacillati</taxon>
        <taxon>Actinomycetota</taxon>
        <taxon>Actinomycetes</taxon>
        <taxon>Pseudonocardiales</taxon>
        <taxon>Pseudonocardiaceae</taxon>
        <taxon>Lentzea</taxon>
    </lineage>
</organism>